<dbReference type="EMBL" id="JBICBM010000003">
    <property type="protein sequence ID" value="MFF9881340.1"/>
    <property type="molecule type" value="Genomic_DNA"/>
</dbReference>
<dbReference type="Proteomes" id="UP001603418">
    <property type="component" value="Unassembled WGS sequence"/>
</dbReference>
<feature type="compositionally biased region" description="Low complexity" evidence="1">
    <location>
        <begin position="53"/>
        <end position="68"/>
    </location>
</feature>
<protein>
    <recommendedName>
        <fullName evidence="4">Secreted protein</fullName>
    </recommendedName>
</protein>
<keyword evidence="3" id="KW-1185">Reference proteome</keyword>
<gene>
    <name evidence="2" type="ORF">ACF1HC_06905</name>
</gene>
<proteinExistence type="predicted"/>
<dbReference type="RefSeq" id="WP_392077529.1">
    <property type="nucleotide sequence ID" value="NZ_JBEYZS010000018.1"/>
</dbReference>
<sequence>MTVTVVAVLLVLVAVGAVLIHRLNAQHGERIADFHYSDALPGVGRRPRRHRLPAAATTVPPVPTATATGASDPDEGDGGGHIMAVLRERKGYREKIMRALYQAAEGNRLLGVEGAKLRDDLGIPAPDLAAACSYLAGEGWVVVDWGRGNTPEMITLTHRGIRRMETDEESGVPPEGGVAP</sequence>
<evidence type="ECO:0000313" key="2">
    <source>
        <dbReference type="EMBL" id="MFF9881340.1"/>
    </source>
</evidence>
<evidence type="ECO:0000313" key="3">
    <source>
        <dbReference type="Proteomes" id="UP001603418"/>
    </source>
</evidence>
<feature type="region of interest" description="Disordered" evidence="1">
    <location>
        <begin position="52"/>
        <end position="79"/>
    </location>
</feature>
<accession>A0ABW6YST0</accession>
<reference evidence="2 3" key="1">
    <citation type="submission" date="2024-10" db="EMBL/GenBank/DDBJ databases">
        <title>The Natural Products Discovery Center: Release of the First 8490 Sequenced Strains for Exploring Actinobacteria Biosynthetic Diversity.</title>
        <authorList>
            <person name="Kalkreuter E."/>
            <person name="Kautsar S.A."/>
            <person name="Yang D."/>
            <person name="Bader C.D."/>
            <person name="Teijaro C.N."/>
            <person name="Fluegel L."/>
            <person name="Davis C.M."/>
            <person name="Simpson J.R."/>
            <person name="Lauterbach L."/>
            <person name="Steele A.D."/>
            <person name="Gui C."/>
            <person name="Meng S."/>
            <person name="Li G."/>
            <person name="Viehrig K."/>
            <person name="Ye F."/>
            <person name="Su P."/>
            <person name="Kiefer A.F."/>
            <person name="Nichols A."/>
            <person name="Cepeda A.J."/>
            <person name="Yan W."/>
            <person name="Fan B."/>
            <person name="Jiang Y."/>
            <person name="Adhikari A."/>
            <person name="Zheng C.-J."/>
            <person name="Schuster L."/>
            <person name="Cowan T.M."/>
            <person name="Smanski M.J."/>
            <person name="Chevrette M.G."/>
            <person name="De Carvalho L.P.S."/>
            <person name="Shen B."/>
        </authorList>
    </citation>
    <scope>NUCLEOTIDE SEQUENCE [LARGE SCALE GENOMIC DNA]</scope>
    <source>
        <strain evidence="2 3">NPDC013366</strain>
    </source>
</reference>
<organism evidence="2 3">
    <name type="scientific">Streptomyces eurythermus</name>
    <dbReference type="NCBI Taxonomy" id="42237"/>
    <lineage>
        <taxon>Bacteria</taxon>
        <taxon>Bacillati</taxon>
        <taxon>Actinomycetota</taxon>
        <taxon>Actinomycetes</taxon>
        <taxon>Kitasatosporales</taxon>
        <taxon>Streptomycetaceae</taxon>
        <taxon>Streptomyces</taxon>
    </lineage>
</organism>
<evidence type="ECO:0008006" key="4">
    <source>
        <dbReference type="Google" id="ProtNLM"/>
    </source>
</evidence>
<evidence type="ECO:0000256" key="1">
    <source>
        <dbReference type="SAM" id="MobiDB-lite"/>
    </source>
</evidence>
<comment type="caution">
    <text evidence="2">The sequence shown here is derived from an EMBL/GenBank/DDBJ whole genome shotgun (WGS) entry which is preliminary data.</text>
</comment>
<name>A0ABW6YST0_9ACTN</name>